<dbReference type="InterPro" id="IPR013103">
    <property type="entry name" value="RVT_2"/>
</dbReference>
<organism evidence="4">
    <name type="scientific">Tanacetum cinerariifolium</name>
    <name type="common">Dalmatian daisy</name>
    <name type="synonym">Chrysanthemum cinerariifolium</name>
    <dbReference type="NCBI Taxonomy" id="118510"/>
    <lineage>
        <taxon>Eukaryota</taxon>
        <taxon>Viridiplantae</taxon>
        <taxon>Streptophyta</taxon>
        <taxon>Embryophyta</taxon>
        <taxon>Tracheophyta</taxon>
        <taxon>Spermatophyta</taxon>
        <taxon>Magnoliopsida</taxon>
        <taxon>eudicotyledons</taxon>
        <taxon>Gunneridae</taxon>
        <taxon>Pentapetalae</taxon>
        <taxon>asterids</taxon>
        <taxon>campanulids</taxon>
        <taxon>Asterales</taxon>
        <taxon>Asteraceae</taxon>
        <taxon>Asteroideae</taxon>
        <taxon>Anthemideae</taxon>
        <taxon>Anthemidinae</taxon>
        <taxon>Tanacetum</taxon>
    </lineage>
</organism>
<evidence type="ECO:0000259" key="3">
    <source>
        <dbReference type="Pfam" id="PF13976"/>
    </source>
</evidence>
<dbReference type="InterPro" id="IPR025724">
    <property type="entry name" value="GAG-pre-integrase_dom"/>
</dbReference>
<feature type="region of interest" description="Disordered" evidence="1">
    <location>
        <begin position="599"/>
        <end position="618"/>
    </location>
</feature>
<gene>
    <name evidence="4" type="ORF">Tci_029051</name>
</gene>
<dbReference type="EMBL" id="BKCJ010003771">
    <property type="protein sequence ID" value="GEU57073.1"/>
    <property type="molecule type" value="Genomic_DNA"/>
</dbReference>
<dbReference type="PANTHER" id="PTHR11439">
    <property type="entry name" value="GAG-POL-RELATED RETROTRANSPOSON"/>
    <property type="match status" value="1"/>
</dbReference>
<sequence length="869" mass="98780">MMNFANPLCAPTQEVTESSSHNIVNSNVPTFNQTQVSEYRWTKDHPLEQVHGNPSRQCKQDSAWIEAMQKELHRFDRLQAQEEGIDFKESFAPVARLEAVRIFVTYAAHKSYQMDVKTTFLNGPLKEEVYVAQPDGFVDPNHPEKVYRLRKALYGLKQAPKAWYDKLSKFLTSKGFTKGLQIHQSPCGIFINQAKYALKILHKHGTEKGQNNGTPMATKPKLDADLSGNPVDQTDYHSKIGSLMYLTSSRPDIVQAVCFCARYQSRPTEKHLKEVKRIFLYLRGTVNIGLCYPNGSSFGLTAFSDADHVGCIDSRKSTSGGIQFLGDNLVSWMSKKQNCTTMLLPEAEYMALSASYAQDRRDLSKDTPQLEIAVLRYDGDECDKGRMSTKIELTLEQLQQGVSNDVLNGNGPVFVTTDTNGMIKVLPPKTTEEVVARERERKASTTLLMALPEDHLVKFHKIDYAKDMWEAIKSRFGSNDESKKMQKYLLKQQLEGFFVSTSEGLHKSAPQLDYDNLDQINDDDMEEMDLKWQVAMISMRIKKFHKRTGRIRRDVGYNENKARDNGRRPEYQNDSKALVTIDEEDINWCGHVETSVDESDFEPSEYASCESNSSVETITSMPDLVENAPRESAKETGTPNHSPKIEKQDRNGHTKKGLGYAFTRKSCFVCGSFSHLIRDYDFHENMMAKQAKLTKRKNKNDPHKSLKDKGIIDSFNLKNIDPSRDLACLFVKASIDESNRWHRRLGHVNFKNLNKLVKGNLVENQANKSAGPKEAKNSAGTQANDDQIANSEEIDLHEEHFILLIWSAYLTTIKSSGDKLKKTTDFKTCEKPVSQVEQIFMDELEKLKRQEKEVNDASESLRKEATYNL</sequence>
<evidence type="ECO:0000259" key="2">
    <source>
        <dbReference type="Pfam" id="PF07727"/>
    </source>
</evidence>
<comment type="caution">
    <text evidence="4">The sequence shown here is derived from an EMBL/GenBank/DDBJ whole genome shotgun (WGS) entry which is preliminary data.</text>
</comment>
<name>A0A6L2L5D9_TANCI</name>
<feature type="domain" description="Reverse transcriptase Ty1/copia-type" evidence="2">
    <location>
        <begin position="80"/>
        <end position="178"/>
    </location>
</feature>
<feature type="region of interest" description="Disordered" evidence="1">
    <location>
        <begin position="628"/>
        <end position="653"/>
    </location>
</feature>
<feature type="compositionally biased region" description="Basic and acidic residues" evidence="1">
    <location>
        <begin position="555"/>
        <end position="573"/>
    </location>
</feature>
<dbReference type="PANTHER" id="PTHR11439:SF509">
    <property type="entry name" value="RNA-DIRECTED DNA POLYMERASE"/>
    <property type="match status" value="1"/>
</dbReference>
<feature type="domain" description="GAG-pre-integrase" evidence="3">
    <location>
        <begin position="727"/>
        <end position="765"/>
    </location>
</feature>
<feature type="compositionally biased region" description="Polar residues" evidence="1">
    <location>
        <begin position="609"/>
        <end position="618"/>
    </location>
</feature>
<feature type="region of interest" description="Disordered" evidence="1">
    <location>
        <begin position="765"/>
        <end position="784"/>
    </location>
</feature>
<accession>A0A6L2L5D9</accession>
<feature type="region of interest" description="Disordered" evidence="1">
    <location>
        <begin position="555"/>
        <end position="575"/>
    </location>
</feature>
<dbReference type="SUPFAM" id="SSF56672">
    <property type="entry name" value="DNA/RNA polymerases"/>
    <property type="match status" value="1"/>
</dbReference>
<evidence type="ECO:0000313" key="4">
    <source>
        <dbReference type="EMBL" id="GEU57073.1"/>
    </source>
</evidence>
<proteinExistence type="predicted"/>
<dbReference type="AlphaFoldDB" id="A0A6L2L5D9"/>
<reference evidence="4" key="1">
    <citation type="journal article" date="2019" name="Sci. Rep.">
        <title>Draft genome of Tanacetum cinerariifolium, the natural source of mosquito coil.</title>
        <authorList>
            <person name="Yamashiro T."/>
            <person name="Shiraishi A."/>
            <person name="Satake H."/>
            <person name="Nakayama K."/>
        </authorList>
    </citation>
    <scope>NUCLEOTIDE SEQUENCE</scope>
</reference>
<feature type="compositionally biased region" description="Basic and acidic residues" evidence="1">
    <location>
        <begin position="643"/>
        <end position="652"/>
    </location>
</feature>
<dbReference type="CDD" id="cd09272">
    <property type="entry name" value="RNase_HI_RT_Ty1"/>
    <property type="match status" value="1"/>
</dbReference>
<dbReference type="Pfam" id="PF13976">
    <property type="entry name" value="gag_pre-integrs"/>
    <property type="match status" value="1"/>
</dbReference>
<dbReference type="InterPro" id="IPR043502">
    <property type="entry name" value="DNA/RNA_pol_sf"/>
</dbReference>
<evidence type="ECO:0008006" key="5">
    <source>
        <dbReference type="Google" id="ProtNLM"/>
    </source>
</evidence>
<evidence type="ECO:0000256" key="1">
    <source>
        <dbReference type="SAM" id="MobiDB-lite"/>
    </source>
</evidence>
<protein>
    <recommendedName>
        <fullName evidence="5">Reverse transcriptase Ty1/copia-type domain-containing protein</fullName>
    </recommendedName>
</protein>
<dbReference type="Pfam" id="PF07727">
    <property type="entry name" value="RVT_2"/>
    <property type="match status" value="1"/>
</dbReference>